<evidence type="ECO:0000256" key="3">
    <source>
        <dbReference type="ARBA" id="ARBA00023125"/>
    </source>
</evidence>
<comment type="caution">
    <text evidence="6">The sequence shown here is derived from an EMBL/GenBank/DDBJ whole genome shotgun (WGS) entry which is preliminary data.</text>
</comment>
<reference evidence="7" key="1">
    <citation type="journal article" date="2019" name="Int. J. Syst. Evol. Microbiol.">
        <title>The Global Catalogue of Microorganisms (GCM) 10K type strain sequencing project: providing services to taxonomists for standard genome sequencing and annotation.</title>
        <authorList>
            <consortium name="The Broad Institute Genomics Platform"/>
            <consortium name="The Broad Institute Genome Sequencing Center for Infectious Disease"/>
            <person name="Wu L."/>
            <person name="Ma J."/>
        </authorList>
    </citation>
    <scope>NUCLEOTIDE SEQUENCE [LARGE SCALE GENOMIC DNA]</scope>
    <source>
        <strain evidence="7">CGMCC 1.12750</strain>
    </source>
</reference>
<proteinExistence type="inferred from homology"/>
<dbReference type="Pfam" id="PF01381">
    <property type="entry name" value="HTH_3"/>
    <property type="match status" value="1"/>
</dbReference>
<keyword evidence="4" id="KW-0804">Transcription</keyword>
<dbReference type="InterPro" id="IPR010359">
    <property type="entry name" value="IrrE_HExxH"/>
</dbReference>
<keyword evidence="2" id="KW-0805">Transcription regulation</keyword>
<dbReference type="Gene3D" id="1.10.260.40">
    <property type="entry name" value="lambda repressor-like DNA-binding domains"/>
    <property type="match status" value="1"/>
</dbReference>
<dbReference type="PANTHER" id="PTHR46797">
    <property type="entry name" value="HTH-TYPE TRANSCRIPTIONAL REGULATOR"/>
    <property type="match status" value="1"/>
</dbReference>
<evidence type="ECO:0000256" key="4">
    <source>
        <dbReference type="ARBA" id="ARBA00023163"/>
    </source>
</evidence>
<gene>
    <name evidence="6" type="ORF">ACFQXB_13820</name>
</gene>
<dbReference type="InterPro" id="IPR010982">
    <property type="entry name" value="Lambda_DNA-bd_dom_sf"/>
</dbReference>
<dbReference type="CDD" id="cd00093">
    <property type="entry name" value="HTH_XRE"/>
    <property type="match status" value="1"/>
</dbReference>
<evidence type="ECO:0000313" key="6">
    <source>
        <dbReference type="EMBL" id="MFC7705273.1"/>
    </source>
</evidence>
<dbReference type="EMBL" id="JBHTFQ010000007">
    <property type="protein sequence ID" value="MFC7705273.1"/>
    <property type="molecule type" value="Genomic_DNA"/>
</dbReference>
<keyword evidence="7" id="KW-1185">Reference proteome</keyword>
<sequence>MALQKLYAGVTLRETRARLGLTQKAFAAKLGVSLPYLNQMENNHRPVSTGVVLALAQEFGFDVTAFSTGDAERTVSDMREALADPVFADLAPPLADLRLAASNAPTLARAFLALHRAYRQTHERLSSLDEALGREDSPLLSSPWEEVRDFFHYCDNYIDAVDRAAERFADSAPDVQDAAVSLLNTRGITLSFCDDVPLRHYDGARKTITLSTKASAATRKFQLLHQVALLTQNDLIEATLDLARFQSDTARQIAKLGLANYFAGAALLPYRAFLTAAQEARHDLELLAHRFGASIEQVAHRLSTLQRPGMKGIPFYFVRVDQAGTITKRHSSTRLQFARFGGACPLWNVHRAFETPGHFLRQYAETPDGVRYFCLAREVSKPAGSFHAPVRRYAIGLGCEVQHAGALVYADDMNSRRFEPIGISCRICERRNCHQRSVPPLERRLRIDPDRRGLLPYEIDG</sequence>
<name>A0ABW2UQK2_9RHOB</name>
<organism evidence="6 7">
    <name type="scientific">Plastorhodobacter daqingensis</name>
    <dbReference type="NCBI Taxonomy" id="1387281"/>
    <lineage>
        <taxon>Bacteria</taxon>
        <taxon>Pseudomonadati</taxon>
        <taxon>Pseudomonadota</taxon>
        <taxon>Alphaproteobacteria</taxon>
        <taxon>Rhodobacterales</taxon>
        <taxon>Paracoccaceae</taxon>
        <taxon>Plastorhodobacter</taxon>
    </lineage>
</organism>
<dbReference type="PROSITE" id="PS50943">
    <property type="entry name" value="HTH_CROC1"/>
    <property type="match status" value="1"/>
</dbReference>
<dbReference type="InterPro" id="IPR018653">
    <property type="entry name" value="ScfR_C"/>
</dbReference>
<evidence type="ECO:0000256" key="1">
    <source>
        <dbReference type="ARBA" id="ARBA00007227"/>
    </source>
</evidence>
<dbReference type="PANTHER" id="PTHR46797:SF23">
    <property type="entry name" value="HTH-TYPE TRANSCRIPTIONAL REGULATOR SUTR"/>
    <property type="match status" value="1"/>
</dbReference>
<dbReference type="InterPro" id="IPR050807">
    <property type="entry name" value="TransReg_Diox_bact_type"/>
</dbReference>
<keyword evidence="3" id="KW-0238">DNA-binding</keyword>
<dbReference type="InterPro" id="IPR001387">
    <property type="entry name" value="Cro/C1-type_HTH"/>
</dbReference>
<dbReference type="InterPro" id="IPR026281">
    <property type="entry name" value="HTH_RamB"/>
</dbReference>
<dbReference type="RefSeq" id="WP_377404899.1">
    <property type="nucleotide sequence ID" value="NZ_JBHTFQ010000007.1"/>
</dbReference>
<evidence type="ECO:0000256" key="2">
    <source>
        <dbReference type="ARBA" id="ARBA00023015"/>
    </source>
</evidence>
<dbReference type="SUPFAM" id="SSF47413">
    <property type="entry name" value="lambda repressor-like DNA-binding domains"/>
    <property type="match status" value="1"/>
</dbReference>
<dbReference type="Pfam" id="PF06114">
    <property type="entry name" value="Peptidase_M78"/>
    <property type="match status" value="1"/>
</dbReference>
<comment type="similarity">
    <text evidence="1">Belongs to the short-chain fatty acyl-CoA assimilation regulator (ScfR) family.</text>
</comment>
<dbReference type="PIRSF" id="PIRSF019251">
    <property type="entry name" value="Rv0465c"/>
    <property type="match status" value="1"/>
</dbReference>
<evidence type="ECO:0000313" key="7">
    <source>
        <dbReference type="Proteomes" id="UP001596516"/>
    </source>
</evidence>
<evidence type="ECO:0000259" key="5">
    <source>
        <dbReference type="PROSITE" id="PS50943"/>
    </source>
</evidence>
<accession>A0ABW2UQK2</accession>
<dbReference type="Proteomes" id="UP001596516">
    <property type="component" value="Unassembled WGS sequence"/>
</dbReference>
<dbReference type="Pfam" id="PF09856">
    <property type="entry name" value="ScfRs"/>
    <property type="match status" value="1"/>
</dbReference>
<feature type="domain" description="HTH cro/C1-type" evidence="5">
    <location>
        <begin position="12"/>
        <end position="66"/>
    </location>
</feature>
<dbReference type="SMART" id="SM00530">
    <property type="entry name" value="HTH_XRE"/>
    <property type="match status" value="1"/>
</dbReference>
<protein>
    <submittedName>
        <fullName evidence="6">Short-chain fatty acyl-CoA regulator family protein</fullName>
    </submittedName>
</protein>